<keyword evidence="4" id="KW-0813">Transport</keyword>
<dbReference type="SUPFAM" id="SSF46938">
    <property type="entry name" value="CRAL/TRIO N-terminal domain"/>
    <property type="match status" value="1"/>
</dbReference>
<comment type="subcellular location">
    <subcellularLocation>
        <location evidence="2">Cytoplasm</location>
    </subcellularLocation>
    <subcellularLocation>
        <location evidence="1">Membrane</location>
    </subcellularLocation>
</comment>
<reference evidence="14" key="1">
    <citation type="submission" date="2020-09" db="EMBL/GenBank/DDBJ databases">
        <title>Genome-Enabled Discovery of Anthraquinone Biosynthesis in Senna tora.</title>
        <authorList>
            <person name="Kang S.-H."/>
            <person name="Pandey R.P."/>
            <person name="Lee C.-M."/>
            <person name="Sim J.-S."/>
            <person name="Jeong J.-T."/>
            <person name="Choi B.-S."/>
            <person name="Jung M."/>
            <person name="Ginzburg D."/>
            <person name="Zhao K."/>
            <person name="Won S.Y."/>
            <person name="Oh T.-J."/>
            <person name="Yu Y."/>
            <person name="Kim N.-H."/>
            <person name="Lee O.R."/>
            <person name="Lee T.-H."/>
            <person name="Bashyal P."/>
            <person name="Kim T.-S."/>
            <person name="Lee W.-H."/>
            <person name="Kawkins C."/>
            <person name="Kim C.-K."/>
            <person name="Kim J.S."/>
            <person name="Ahn B.O."/>
            <person name="Rhee S.Y."/>
            <person name="Sohng J.K."/>
        </authorList>
    </citation>
    <scope>NUCLEOTIDE SEQUENCE</scope>
    <source>
        <tissue evidence="14">Leaf</tissue>
    </source>
</reference>
<evidence type="ECO:0000259" key="12">
    <source>
        <dbReference type="PROSITE" id="PS50191"/>
    </source>
</evidence>
<dbReference type="InterPro" id="IPR044834">
    <property type="entry name" value="PATL"/>
</dbReference>
<keyword evidence="15" id="KW-1185">Reference proteome</keyword>
<keyword evidence="9" id="KW-0131">Cell cycle</keyword>
<keyword evidence="8 11" id="KW-0472">Membrane</keyword>
<dbReference type="SMART" id="SM00516">
    <property type="entry name" value="SEC14"/>
    <property type="match status" value="1"/>
</dbReference>
<keyword evidence="7" id="KW-0446">Lipid-binding</keyword>
<dbReference type="InterPro" id="IPR001251">
    <property type="entry name" value="CRAL-TRIO_dom"/>
</dbReference>
<organism evidence="14 15">
    <name type="scientific">Senna tora</name>
    <dbReference type="NCBI Taxonomy" id="362788"/>
    <lineage>
        <taxon>Eukaryota</taxon>
        <taxon>Viridiplantae</taxon>
        <taxon>Streptophyta</taxon>
        <taxon>Embryophyta</taxon>
        <taxon>Tracheophyta</taxon>
        <taxon>Spermatophyta</taxon>
        <taxon>Magnoliopsida</taxon>
        <taxon>eudicotyledons</taxon>
        <taxon>Gunneridae</taxon>
        <taxon>Pentapetalae</taxon>
        <taxon>rosids</taxon>
        <taxon>fabids</taxon>
        <taxon>Fabales</taxon>
        <taxon>Fabaceae</taxon>
        <taxon>Caesalpinioideae</taxon>
        <taxon>Cassia clade</taxon>
        <taxon>Senna</taxon>
    </lineage>
</organism>
<evidence type="ECO:0000256" key="7">
    <source>
        <dbReference type="ARBA" id="ARBA00023121"/>
    </source>
</evidence>
<dbReference type="PROSITE" id="PS50191">
    <property type="entry name" value="CRAL_TRIO"/>
    <property type="match status" value="1"/>
</dbReference>
<feature type="compositionally biased region" description="Basic and acidic residues" evidence="10">
    <location>
        <begin position="100"/>
        <end position="120"/>
    </location>
</feature>
<dbReference type="InterPro" id="IPR011074">
    <property type="entry name" value="CRAL/TRIO_N_dom"/>
</dbReference>
<dbReference type="Pfam" id="PF25099">
    <property type="entry name" value="GOLD_PATL1_C"/>
    <property type="match status" value="1"/>
</dbReference>
<dbReference type="Pfam" id="PF00650">
    <property type="entry name" value="CRAL_TRIO"/>
    <property type="match status" value="1"/>
</dbReference>
<dbReference type="PROSITE" id="PS50866">
    <property type="entry name" value="GOLD"/>
    <property type="match status" value="1"/>
</dbReference>
<dbReference type="OrthoDB" id="75724at2759"/>
<comment type="caution">
    <text evidence="14">The sequence shown here is derived from an EMBL/GenBank/DDBJ whole genome shotgun (WGS) entry which is preliminary data.</text>
</comment>
<proteinExistence type="inferred from homology"/>
<feature type="domain" description="GOLD" evidence="13">
    <location>
        <begin position="357"/>
        <end position="464"/>
    </location>
</feature>
<dbReference type="InterPro" id="IPR036865">
    <property type="entry name" value="CRAL-TRIO_dom_sf"/>
</dbReference>
<dbReference type="SUPFAM" id="SSF52087">
    <property type="entry name" value="CRAL/TRIO domain"/>
    <property type="match status" value="1"/>
</dbReference>
<evidence type="ECO:0000256" key="10">
    <source>
        <dbReference type="SAM" id="MobiDB-lite"/>
    </source>
</evidence>
<evidence type="ECO:0000256" key="9">
    <source>
        <dbReference type="ARBA" id="ARBA00023306"/>
    </source>
</evidence>
<keyword evidence="5" id="KW-0963">Cytoplasm</keyword>
<dbReference type="Proteomes" id="UP000634136">
    <property type="component" value="Unassembled WGS sequence"/>
</dbReference>
<feature type="transmembrane region" description="Helical" evidence="11">
    <location>
        <begin position="678"/>
        <end position="699"/>
    </location>
</feature>
<dbReference type="InterPro" id="IPR009038">
    <property type="entry name" value="GOLD_dom"/>
</dbReference>
<dbReference type="CDD" id="cd00170">
    <property type="entry name" value="SEC14"/>
    <property type="match status" value="1"/>
</dbReference>
<dbReference type="AlphaFoldDB" id="A0A835CGM6"/>
<keyword evidence="6" id="KW-0132">Cell division</keyword>
<feature type="domain" description="CRAL-TRIO" evidence="12">
    <location>
        <begin position="209"/>
        <end position="388"/>
    </location>
</feature>
<sequence length="734" mass="80821">MIPTTECGEKEVAWWDLKYGITPEFAGLQTSITLGIPPPTAPNSFLRWIQLLTTMTAEVMTPEETHTTDVAIAAQEEPKKSQQEDVSKPENTAATVSKPETVEKSSSYKEESNFPSDLKDSERRALNDLKSKLEEAILENTLFPDEMSGNGAVSLWGVPLLPSKAAEGIDVILLKFLRARDFKPTEAFEMLKKTLRWRKESEMDSAVAEADLGSDLGGAAFMDGVDREGHPVCYNVFGVFGREEVYEKAFGTEEKRREFIRWRCQVMEKGIGKLSMKAGGVSSLLQVNDLKNSPGPAKKELRVATKQALAVLQDNYPEMVAKNIFINVPFWYIPMEEIPVNYGGFKRENESEFTDEEDGGVSEISLKSGSTATIEIPCEEVGNTVVWDLTVLGWEVNYKEEFVPSDEGSYTVIVQKEKKMGSHEGPVRNSFRNNEAGKVVLTVENSSSKKKRVLYPPLKLSVERLEILSLVRQGKKEVLETASSLRSFLNEQTMIRANAMSGRVIVAYCRELTTERYKCGSETGPLPVMVSLSPLTIGVLIDVATKKVCESDREDDPCVEFCASMMLVLTVGIDMVFGVLGDAGVMERDKEELLEDGGEEETGLEREHEQAALKREVWILCNDHCFHRCRGRRRAIELLSECCFNVALVVSVMTVDSNMSSFPADLALSSSSLPSGDVASSASSSVVLIITIVVATIVISSIGTSALATILGTVRAAGLVLVLILGNISWSNIH</sequence>
<gene>
    <name evidence="14" type="ORF">G2W53_004649</name>
</gene>
<evidence type="ECO:0000256" key="1">
    <source>
        <dbReference type="ARBA" id="ARBA00004370"/>
    </source>
</evidence>
<evidence type="ECO:0000256" key="3">
    <source>
        <dbReference type="ARBA" id="ARBA00007155"/>
    </source>
</evidence>
<evidence type="ECO:0000313" key="14">
    <source>
        <dbReference type="EMBL" id="KAF7842351.1"/>
    </source>
</evidence>
<dbReference type="GO" id="GO:0051301">
    <property type="term" value="P:cell division"/>
    <property type="evidence" value="ECO:0007669"/>
    <property type="project" value="UniProtKB-KW"/>
</dbReference>
<dbReference type="Gene3D" id="2.60.120.680">
    <property type="entry name" value="GOLD domain"/>
    <property type="match status" value="1"/>
</dbReference>
<dbReference type="GO" id="GO:0005737">
    <property type="term" value="C:cytoplasm"/>
    <property type="evidence" value="ECO:0007669"/>
    <property type="project" value="UniProtKB-SubCell"/>
</dbReference>
<dbReference type="InterPro" id="IPR056794">
    <property type="entry name" value="PATL1-6_C_GOLD"/>
</dbReference>
<evidence type="ECO:0000259" key="13">
    <source>
        <dbReference type="PROSITE" id="PS50866"/>
    </source>
</evidence>
<dbReference type="PANTHER" id="PTHR45932">
    <property type="entry name" value="PATELLIN-1"/>
    <property type="match status" value="1"/>
</dbReference>
<feature type="region of interest" description="Disordered" evidence="10">
    <location>
        <begin position="76"/>
        <end position="120"/>
    </location>
</feature>
<dbReference type="Pfam" id="PF03765">
    <property type="entry name" value="CRAL_TRIO_N"/>
    <property type="match status" value="1"/>
</dbReference>
<evidence type="ECO:0000313" key="15">
    <source>
        <dbReference type="Proteomes" id="UP000634136"/>
    </source>
</evidence>
<evidence type="ECO:0000256" key="5">
    <source>
        <dbReference type="ARBA" id="ARBA00022490"/>
    </source>
</evidence>
<name>A0A835CGM6_9FABA</name>
<keyword evidence="11" id="KW-1133">Transmembrane helix</keyword>
<accession>A0A835CGM6</accession>
<keyword evidence="11" id="KW-0812">Transmembrane</keyword>
<comment type="similarity">
    <text evidence="3">Belongs to the patellin family.</text>
</comment>
<dbReference type="Gene3D" id="3.40.525.10">
    <property type="entry name" value="CRAL-TRIO lipid binding domain"/>
    <property type="match status" value="1"/>
</dbReference>
<dbReference type="GO" id="GO:0008289">
    <property type="term" value="F:lipid binding"/>
    <property type="evidence" value="ECO:0007669"/>
    <property type="project" value="UniProtKB-KW"/>
</dbReference>
<protein>
    <submittedName>
        <fullName evidence="14">Patellin-4</fullName>
    </submittedName>
</protein>
<evidence type="ECO:0000256" key="4">
    <source>
        <dbReference type="ARBA" id="ARBA00022448"/>
    </source>
</evidence>
<evidence type="ECO:0000256" key="2">
    <source>
        <dbReference type="ARBA" id="ARBA00004496"/>
    </source>
</evidence>
<dbReference type="PANTHER" id="PTHR45932:SF2">
    <property type="entry name" value="PATELLIN-4"/>
    <property type="match status" value="1"/>
</dbReference>
<dbReference type="SMART" id="SM01100">
    <property type="entry name" value="CRAL_TRIO_N"/>
    <property type="match status" value="1"/>
</dbReference>
<dbReference type="EMBL" id="JAAIUW010000002">
    <property type="protein sequence ID" value="KAF7842351.1"/>
    <property type="molecule type" value="Genomic_DNA"/>
</dbReference>
<evidence type="ECO:0000256" key="6">
    <source>
        <dbReference type="ARBA" id="ARBA00022618"/>
    </source>
</evidence>
<evidence type="ECO:0000256" key="8">
    <source>
        <dbReference type="ARBA" id="ARBA00023136"/>
    </source>
</evidence>
<feature type="compositionally biased region" description="Basic and acidic residues" evidence="10">
    <location>
        <begin position="76"/>
        <end position="88"/>
    </location>
</feature>
<evidence type="ECO:0000256" key="11">
    <source>
        <dbReference type="SAM" id="Phobius"/>
    </source>
</evidence>
<feature type="transmembrane region" description="Helical" evidence="11">
    <location>
        <begin position="706"/>
        <end position="730"/>
    </location>
</feature>
<dbReference type="GO" id="GO:0016020">
    <property type="term" value="C:membrane"/>
    <property type="evidence" value="ECO:0007669"/>
    <property type="project" value="UniProtKB-SubCell"/>
</dbReference>
<dbReference type="InterPro" id="IPR036273">
    <property type="entry name" value="CRAL/TRIO_N_dom_sf"/>
</dbReference>